<feature type="transmembrane region" description="Helical" evidence="5">
    <location>
        <begin position="403"/>
        <end position="426"/>
    </location>
</feature>
<dbReference type="InterPro" id="IPR037185">
    <property type="entry name" value="EmrE-like"/>
</dbReference>
<feature type="transmembrane region" description="Helical" evidence="5">
    <location>
        <begin position="468"/>
        <end position="487"/>
    </location>
</feature>
<gene>
    <name evidence="7" type="ORF">ACHHYP_14413</name>
</gene>
<dbReference type="Proteomes" id="UP000243579">
    <property type="component" value="Unassembled WGS sequence"/>
</dbReference>
<proteinExistence type="predicted"/>
<feature type="transmembrane region" description="Helical" evidence="5">
    <location>
        <begin position="350"/>
        <end position="366"/>
    </location>
</feature>
<reference evidence="7 8" key="1">
    <citation type="journal article" date="2014" name="Genome Biol. Evol.">
        <title>The secreted proteins of Achlya hypogyna and Thraustotheca clavata identify the ancestral oomycete secretome and reveal gene acquisitions by horizontal gene transfer.</title>
        <authorList>
            <person name="Misner I."/>
            <person name="Blouin N."/>
            <person name="Leonard G."/>
            <person name="Richards T.A."/>
            <person name="Lane C.E."/>
        </authorList>
    </citation>
    <scope>NUCLEOTIDE SEQUENCE [LARGE SCALE GENOMIC DNA]</scope>
    <source>
        <strain evidence="7 8">ATCC 48635</strain>
    </source>
</reference>
<evidence type="ECO:0000313" key="8">
    <source>
        <dbReference type="Proteomes" id="UP000243579"/>
    </source>
</evidence>
<keyword evidence="4 5" id="KW-0472">Membrane</keyword>
<evidence type="ECO:0000259" key="6">
    <source>
        <dbReference type="Pfam" id="PF00892"/>
    </source>
</evidence>
<feature type="transmembrane region" description="Helical" evidence="5">
    <location>
        <begin position="193"/>
        <end position="214"/>
    </location>
</feature>
<dbReference type="InterPro" id="IPR000620">
    <property type="entry name" value="EamA_dom"/>
</dbReference>
<dbReference type="EMBL" id="JNBR01002127">
    <property type="protein sequence ID" value="OQR83668.1"/>
    <property type="molecule type" value="Genomic_DNA"/>
</dbReference>
<feature type="domain" description="EamA" evidence="6">
    <location>
        <begin position="317"/>
        <end position="449"/>
    </location>
</feature>
<organism evidence="7 8">
    <name type="scientific">Achlya hypogyna</name>
    <name type="common">Oomycete</name>
    <name type="synonym">Protoachlya hypogyna</name>
    <dbReference type="NCBI Taxonomy" id="1202772"/>
    <lineage>
        <taxon>Eukaryota</taxon>
        <taxon>Sar</taxon>
        <taxon>Stramenopiles</taxon>
        <taxon>Oomycota</taxon>
        <taxon>Saprolegniomycetes</taxon>
        <taxon>Saprolegniales</taxon>
        <taxon>Achlyaceae</taxon>
        <taxon>Achlya</taxon>
    </lineage>
</organism>
<feature type="transmembrane region" description="Helical" evidence="5">
    <location>
        <begin position="555"/>
        <end position="573"/>
    </location>
</feature>
<evidence type="ECO:0000256" key="3">
    <source>
        <dbReference type="ARBA" id="ARBA00022989"/>
    </source>
</evidence>
<dbReference type="PANTHER" id="PTHR22911">
    <property type="entry name" value="ACYL-MALONYL CONDENSING ENZYME-RELATED"/>
    <property type="match status" value="1"/>
</dbReference>
<evidence type="ECO:0000256" key="4">
    <source>
        <dbReference type="ARBA" id="ARBA00023136"/>
    </source>
</evidence>
<keyword evidence="8" id="KW-1185">Reference proteome</keyword>
<keyword evidence="2 5" id="KW-0812">Transmembrane</keyword>
<feature type="transmembrane region" description="Helical" evidence="5">
    <location>
        <begin position="494"/>
        <end position="515"/>
    </location>
</feature>
<feature type="transmembrane region" description="Helical" evidence="5">
    <location>
        <begin position="132"/>
        <end position="155"/>
    </location>
</feature>
<feature type="transmembrane region" description="Helical" evidence="5">
    <location>
        <begin position="167"/>
        <end position="186"/>
    </location>
</feature>
<feature type="domain" description="EamA" evidence="6">
    <location>
        <begin position="469"/>
        <end position="599"/>
    </location>
</feature>
<dbReference type="AlphaFoldDB" id="A0A1V9YD81"/>
<comment type="caution">
    <text evidence="7">The sequence shown here is derived from an EMBL/GenBank/DDBJ whole genome shotgun (WGS) entry which is preliminary data.</text>
</comment>
<dbReference type="PANTHER" id="PTHR22911:SF6">
    <property type="entry name" value="SOLUTE CARRIER FAMILY 35 MEMBER G1"/>
    <property type="match status" value="1"/>
</dbReference>
<feature type="transmembrane region" description="Helical" evidence="5">
    <location>
        <begin position="20"/>
        <end position="41"/>
    </location>
</feature>
<sequence>MKTEASPLVVHEVAPPHHLLGLSLVAASAFTFSLMSCAVKFESDSMSSFWRSLISWILTLATILGQGSSLTVAKKFWWYLALRCVVGFVSMTLGFWTMTQMALADATVIIFTSPIIAALLGAVVLHEKADGFSLACAILAFGGVVCVSRPTFLFGAQEEAVTNGSKLAFLGGLGAAITQAVAHVAVRKLQRLHFLIVTHYFFLTSLVLSAVWIATTQDGFVWAMPVSAWVVAVSTGVFGYLGHLFLTKGFQLENVGIASVMRYLDIVFVFIWEATLLQEPINPWSVVGALVICGCAMGISEEARLVPPVARPPHHLLGLSLVAASAFMFSLMSCAVKFESGTMTSMESVFWRSLFSWLLTLATILVRGSRLTVTKEFWGYLALRCVVGFISMALGFWTMTQMALADASVIIFTSPVLAALLGVVLLHEKIDRFSLACAILSFGGVVCVSRPTFLFGAQDEAVTNGSKLAVLGGLGSASAQAMVYVAVRKLQRLDFLVVIHYFFLTSLLLSTIWITTIEEGFVWAMPPSTWAVAVSTGVLGYLGQLFMTKGFQLENVGIASVMRYLDIVFVFIWEVTLLHEPINPWSIVGALIICGCAIGIAVRKSHLK</sequence>
<feature type="transmembrane region" description="Helical" evidence="5">
    <location>
        <begin position="315"/>
        <end position="338"/>
    </location>
</feature>
<accession>A0A1V9YD81</accession>
<feature type="domain" description="EamA" evidence="6">
    <location>
        <begin position="19"/>
        <end position="148"/>
    </location>
</feature>
<feature type="transmembrane region" description="Helical" evidence="5">
    <location>
        <begin position="284"/>
        <end position="303"/>
    </location>
</feature>
<feature type="transmembrane region" description="Helical" evidence="5">
    <location>
        <begin position="585"/>
        <end position="602"/>
    </location>
</feature>
<feature type="transmembrane region" description="Helical" evidence="5">
    <location>
        <begin position="378"/>
        <end position="397"/>
    </location>
</feature>
<dbReference type="OrthoDB" id="306876at2759"/>
<keyword evidence="3 5" id="KW-1133">Transmembrane helix</keyword>
<feature type="transmembrane region" description="Helical" evidence="5">
    <location>
        <begin position="220"/>
        <end position="242"/>
    </location>
</feature>
<feature type="domain" description="EamA" evidence="6">
    <location>
        <begin position="167"/>
        <end position="297"/>
    </location>
</feature>
<feature type="transmembrane region" description="Helical" evidence="5">
    <location>
        <begin position="433"/>
        <end position="456"/>
    </location>
</feature>
<dbReference type="GO" id="GO:0016020">
    <property type="term" value="C:membrane"/>
    <property type="evidence" value="ECO:0007669"/>
    <property type="project" value="UniProtKB-SubCell"/>
</dbReference>
<dbReference type="SUPFAM" id="SSF103481">
    <property type="entry name" value="Multidrug resistance efflux transporter EmrE"/>
    <property type="match status" value="4"/>
</dbReference>
<feature type="transmembrane region" description="Helical" evidence="5">
    <location>
        <begin position="47"/>
        <end position="64"/>
    </location>
</feature>
<name>A0A1V9YD81_ACHHY</name>
<evidence type="ECO:0000256" key="1">
    <source>
        <dbReference type="ARBA" id="ARBA00004141"/>
    </source>
</evidence>
<evidence type="ECO:0000256" key="2">
    <source>
        <dbReference type="ARBA" id="ARBA00022692"/>
    </source>
</evidence>
<feature type="transmembrane region" description="Helical" evidence="5">
    <location>
        <begin position="102"/>
        <end position="125"/>
    </location>
</feature>
<protein>
    <submittedName>
        <fullName evidence="7">Drug/Metabolite Transporter (DMT) Superfamily</fullName>
    </submittedName>
</protein>
<dbReference type="Pfam" id="PF00892">
    <property type="entry name" value="EamA"/>
    <property type="match status" value="4"/>
</dbReference>
<feature type="transmembrane region" description="Helical" evidence="5">
    <location>
        <begin position="76"/>
        <end position="96"/>
    </location>
</feature>
<evidence type="ECO:0000313" key="7">
    <source>
        <dbReference type="EMBL" id="OQR83668.1"/>
    </source>
</evidence>
<evidence type="ECO:0000256" key="5">
    <source>
        <dbReference type="SAM" id="Phobius"/>
    </source>
</evidence>
<feature type="transmembrane region" description="Helical" evidence="5">
    <location>
        <begin position="254"/>
        <end position="272"/>
    </location>
</feature>
<feature type="transmembrane region" description="Helical" evidence="5">
    <location>
        <begin position="521"/>
        <end position="543"/>
    </location>
</feature>
<comment type="subcellular location">
    <subcellularLocation>
        <location evidence="1">Membrane</location>
        <topology evidence="1">Multi-pass membrane protein</topology>
    </subcellularLocation>
</comment>